<accession>A0A3N0VKB7</accession>
<gene>
    <name evidence="2" type="ORF">ED208_01055</name>
</gene>
<feature type="signal peptide" evidence="1">
    <location>
        <begin position="1"/>
        <end position="22"/>
    </location>
</feature>
<keyword evidence="3" id="KW-1185">Reference proteome</keyword>
<comment type="caution">
    <text evidence="2">The sequence shown here is derived from an EMBL/GenBank/DDBJ whole genome shotgun (WGS) entry which is preliminary data.</text>
</comment>
<evidence type="ECO:0000256" key="1">
    <source>
        <dbReference type="SAM" id="SignalP"/>
    </source>
</evidence>
<proteinExistence type="predicted"/>
<dbReference type="AlphaFoldDB" id="A0A3N0VKB7"/>
<reference evidence="2 3" key="1">
    <citation type="submission" date="2018-10" db="EMBL/GenBank/DDBJ databases">
        <authorList>
            <person name="Chen W.-M."/>
        </authorList>
    </citation>
    <scope>NUCLEOTIDE SEQUENCE [LARGE SCALE GENOMIC DNA]</scope>
    <source>
        <strain evidence="2 3">THS-13</strain>
    </source>
</reference>
<organism evidence="2 3">
    <name type="scientific">Stagnimonas aquatica</name>
    <dbReference type="NCBI Taxonomy" id="2689987"/>
    <lineage>
        <taxon>Bacteria</taxon>
        <taxon>Pseudomonadati</taxon>
        <taxon>Pseudomonadota</taxon>
        <taxon>Gammaproteobacteria</taxon>
        <taxon>Nevskiales</taxon>
        <taxon>Nevskiaceae</taxon>
        <taxon>Stagnimonas</taxon>
    </lineage>
</organism>
<dbReference type="RefSeq" id="WP_123210004.1">
    <property type="nucleotide sequence ID" value="NZ_RJVO01000001.1"/>
</dbReference>
<evidence type="ECO:0000313" key="2">
    <source>
        <dbReference type="EMBL" id="ROH93151.1"/>
    </source>
</evidence>
<dbReference type="EMBL" id="RJVO01000001">
    <property type="protein sequence ID" value="ROH93151.1"/>
    <property type="molecule type" value="Genomic_DNA"/>
</dbReference>
<name>A0A3N0VKB7_9GAMM</name>
<dbReference type="Proteomes" id="UP000282106">
    <property type="component" value="Unassembled WGS sequence"/>
</dbReference>
<dbReference type="InParanoid" id="A0A3N0VKB7"/>
<dbReference type="PROSITE" id="PS51257">
    <property type="entry name" value="PROKAR_LIPOPROTEIN"/>
    <property type="match status" value="1"/>
</dbReference>
<feature type="chain" id="PRO_5017965633" description="YtxH domain-containing protein" evidence="1">
    <location>
        <begin position="23"/>
        <end position="77"/>
    </location>
</feature>
<protein>
    <recommendedName>
        <fullName evidence="4">YtxH domain-containing protein</fullName>
    </recommendedName>
</protein>
<evidence type="ECO:0000313" key="3">
    <source>
        <dbReference type="Proteomes" id="UP000282106"/>
    </source>
</evidence>
<evidence type="ECO:0008006" key="4">
    <source>
        <dbReference type="Google" id="ProtNLM"/>
    </source>
</evidence>
<keyword evidence="1" id="KW-0732">Signal</keyword>
<sequence length="77" mass="8148">MNKNIALLLLIAALGATTTACKKEEPSAVEQLEDKVKDGLDLRENEKLKDAGESAADAIKEAGEAAKEAVTPEEKPN</sequence>